<sequence length="89" mass="10514">MDRNIDQELVSIIIPTHNRYESLIRAVKSCLHQSYKNIEVIIIDDNYSNVNLRNKIIHQFGYTNHRIKLILSNRLVRNLVHFIIDDGTN</sequence>
<comment type="caution">
    <text evidence="2">The sequence shown here is derived from an EMBL/GenBank/DDBJ whole genome shotgun (WGS) entry which is preliminary data.</text>
</comment>
<dbReference type="EMBL" id="CMWB01000011">
    <property type="protein sequence ID" value="CKJ08306.1"/>
    <property type="molecule type" value="Genomic_DNA"/>
</dbReference>
<dbReference type="Pfam" id="PF00535">
    <property type="entry name" value="Glycos_transf_2"/>
    <property type="match status" value="1"/>
</dbReference>
<accession>A0A822RD68</accession>
<dbReference type="Proteomes" id="UP000045541">
    <property type="component" value="Unassembled WGS sequence"/>
</dbReference>
<proteinExistence type="predicted"/>
<organism evidence="2 3">
    <name type="scientific">Streptococcus pneumoniae</name>
    <dbReference type="NCBI Taxonomy" id="1313"/>
    <lineage>
        <taxon>Bacteria</taxon>
        <taxon>Bacillati</taxon>
        <taxon>Bacillota</taxon>
        <taxon>Bacilli</taxon>
        <taxon>Lactobacillales</taxon>
        <taxon>Streptococcaceae</taxon>
        <taxon>Streptococcus</taxon>
    </lineage>
</organism>
<dbReference type="Gene3D" id="3.90.550.10">
    <property type="entry name" value="Spore Coat Polysaccharide Biosynthesis Protein SpsA, Chain A"/>
    <property type="match status" value="1"/>
</dbReference>
<reference evidence="2 3" key="1">
    <citation type="submission" date="2015-03" db="EMBL/GenBank/DDBJ databases">
        <authorList>
            <consortium name="Pathogen Informatics"/>
            <person name="Murphy D."/>
        </authorList>
    </citation>
    <scope>NUCLEOTIDE SEQUENCE [LARGE SCALE GENOMIC DNA]</scope>
    <source>
        <strain evidence="2 3">0310</strain>
    </source>
</reference>
<dbReference type="SUPFAM" id="SSF53448">
    <property type="entry name" value="Nucleotide-diphospho-sugar transferases"/>
    <property type="match status" value="1"/>
</dbReference>
<dbReference type="InterPro" id="IPR029044">
    <property type="entry name" value="Nucleotide-diphossugar_trans"/>
</dbReference>
<name>A0A822RD68_STREE</name>
<dbReference type="CDD" id="cd00761">
    <property type="entry name" value="Glyco_tranf_GTA_type"/>
    <property type="match status" value="1"/>
</dbReference>
<dbReference type="InterPro" id="IPR001173">
    <property type="entry name" value="Glyco_trans_2-like"/>
</dbReference>
<dbReference type="AlphaFoldDB" id="A0A822RD68"/>
<evidence type="ECO:0000259" key="1">
    <source>
        <dbReference type="Pfam" id="PF00535"/>
    </source>
</evidence>
<dbReference type="GO" id="GO:0016740">
    <property type="term" value="F:transferase activity"/>
    <property type="evidence" value="ECO:0007669"/>
    <property type="project" value="UniProtKB-KW"/>
</dbReference>
<feature type="domain" description="Glycosyltransferase 2-like" evidence="1">
    <location>
        <begin position="11"/>
        <end position="70"/>
    </location>
</feature>
<evidence type="ECO:0000313" key="3">
    <source>
        <dbReference type="Proteomes" id="UP000045541"/>
    </source>
</evidence>
<protein>
    <submittedName>
        <fullName evidence="2">Glycosyltransferase</fullName>
    </submittedName>
</protein>
<keyword evidence="2" id="KW-0808">Transferase</keyword>
<gene>
    <name evidence="2" type="ORF">ERS096071_00890</name>
</gene>
<evidence type="ECO:0000313" key="2">
    <source>
        <dbReference type="EMBL" id="CKJ08306.1"/>
    </source>
</evidence>